<reference evidence="1" key="1">
    <citation type="submission" date="2020-05" db="EMBL/GenBank/DDBJ databases">
        <title>Phylogenomic resolution of chytrid fungi.</title>
        <authorList>
            <person name="Stajich J.E."/>
            <person name="Amses K."/>
            <person name="Simmons R."/>
            <person name="Seto K."/>
            <person name="Myers J."/>
            <person name="Bonds A."/>
            <person name="Quandt C.A."/>
            <person name="Barry K."/>
            <person name="Liu P."/>
            <person name="Grigoriev I."/>
            <person name="Longcore J.E."/>
            <person name="James T.Y."/>
        </authorList>
    </citation>
    <scope>NUCLEOTIDE SEQUENCE</scope>
    <source>
        <strain evidence="1">PLAUS21</strain>
    </source>
</reference>
<dbReference type="EMBL" id="JADGKB010000079">
    <property type="protein sequence ID" value="KAJ3254711.1"/>
    <property type="molecule type" value="Genomic_DNA"/>
</dbReference>
<keyword evidence="2" id="KW-1185">Reference proteome</keyword>
<comment type="caution">
    <text evidence="1">The sequence shown here is derived from an EMBL/GenBank/DDBJ whole genome shotgun (WGS) entry which is preliminary data.</text>
</comment>
<sequence>MIQSRQLLKRLFATKSYGISDFIESYPISIEEGIRKTCFELQSAEQSVFDKAILIPLRNSLANYATTNWINRRFGGSEDYLPETFMYGAQAGIKRFFKLLEDDINNNEGQQSLTDIVTMQLHDSFEYHHKSIREQGLKLKFQLHGLGGFRKGENWLTFGPEEKVKSTVLNAPIHTYIGPMVMWRFNPKRKQWLFREIAFEYYVDKNDVSITDDGEAEPPSLDLRTRLTKAGAMVGIDVICDVHATISITDESETNKWSTVIDRPMAFRFESSHFTGMFEGRWKIADVDNVFQNTGFEQ</sequence>
<gene>
    <name evidence="1" type="ORF">HK103_006863</name>
</gene>
<organism evidence="1 2">
    <name type="scientific">Boothiomyces macroporosus</name>
    <dbReference type="NCBI Taxonomy" id="261099"/>
    <lineage>
        <taxon>Eukaryota</taxon>
        <taxon>Fungi</taxon>
        <taxon>Fungi incertae sedis</taxon>
        <taxon>Chytridiomycota</taxon>
        <taxon>Chytridiomycota incertae sedis</taxon>
        <taxon>Chytridiomycetes</taxon>
        <taxon>Rhizophydiales</taxon>
        <taxon>Terramycetaceae</taxon>
        <taxon>Boothiomyces</taxon>
    </lineage>
</organism>
<dbReference type="AlphaFoldDB" id="A0AAD5UCT3"/>
<evidence type="ECO:0000313" key="2">
    <source>
        <dbReference type="Proteomes" id="UP001210925"/>
    </source>
</evidence>
<name>A0AAD5UCT3_9FUNG</name>
<proteinExistence type="predicted"/>
<dbReference type="Proteomes" id="UP001210925">
    <property type="component" value="Unassembled WGS sequence"/>
</dbReference>
<evidence type="ECO:0000313" key="1">
    <source>
        <dbReference type="EMBL" id="KAJ3254711.1"/>
    </source>
</evidence>
<protein>
    <submittedName>
        <fullName evidence="1">Uncharacterized protein</fullName>
    </submittedName>
</protein>
<accession>A0AAD5UCT3</accession>